<evidence type="ECO:0000259" key="3">
    <source>
        <dbReference type="Pfam" id="PF00171"/>
    </source>
</evidence>
<organism evidence="4 5">
    <name type="scientific">Futiania mangrovi</name>
    <dbReference type="NCBI Taxonomy" id="2959716"/>
    <lineage>
        <taxon>Bacteria</taxon>
        <taxon>Pseudomonadati</taxon>
        <taxon>Pseudomonadota</taxon>
        <taxon>Alphaproteobacteria</taxon>
        <taxon>Futianiales</taxon>
        <taxon>Futianiaceae</taxon>
        <taxon>Futiania</taxon>
    </lineage>
</organism>
<dbReference type="InterPro" id="IPR016163">
    <property type="entry name" value="Ald_DH_C"/>
</dbReference>
<name>A0A9J6PM76_9PROT</name>
<dbReference type="GO" id="GO:0016620">
    <property type="term" value="F:oxidoreductase activity, acting on the aldehyde or oxo group of donors, NAD or NADP as acceptor"/>
    <property type="evidence" value="ECO:0007669"/>
    <property type="project" value="InterPro"/>
</dbReference>
<dbReference type="Pfam" id="PF00171">
    <property type="entry name" value="Aldedh"/>
    <property type="match status" value="1"/>
</dbReference>
<evidence type="ECO:0000313" key="4">
    <source>
        <dbReference type="EMBL" id="MCP1337146.1"/>
    </source>
</evidence>
<dbReference type="Gene3D" id="3.40.605.10">
    <property type="entry name" value="Aldehyde Dehydrogenase, Chain A, domain 1"/>
    <property type="match status" value="1"/>
</dbReference>
<evidence type="ECO:0000256" key="2">
    <source>
        <dbReference type="ARBA" id="ARBA00023002"/>
    </source>
</evidence>
<dbReference type="InterPro" id="IPR016161">
    <property type="entry name" value="Ald_DH/histidinol_DH"/>
</dbReference>
<dbReference type="PROSITE" id="PS00070">
    <property type="entry name" value="ALDEHYDE_DEHYDR_CYS"/>
    <property type="match status" value="1"/>
</dbReference>
<dbReference type="FunFam" id="3.40.309.10:FF:000012">
    <property type="entry name" value="Betaine aldehyde dehydrogenase"/>
    <property type="match status" value="1"/>
</dbReference>
<dbReference type="SUPFAM" id="SSF53720">
    <property type="entry name" value="ALDH-like"/>
    <property type="match status" value="1"/>
</dbReference>
<dbReference type="RefSeq" id="WP_269333078.1">
    <property type="nucleotide sequence ID" value="NZ_JAMZFT010000002.1"/>
</dbReference>
<protein>
    <submittedName>
        <fullName evidence="4">Aldehyde dehydrogenase family protein</fullName>
    </submittedName>
</protein>
<evidence type="ECO:0000256" key="1">
    <source>
        <dbReference type="ARBA" id="ARBA00009986"/>
    </source>
</evidence>
<dbReference type="Gene3D" id="3.40.309.10">
    <property type="entry name" value="Aldehyde Dehydrogenase, Chain A, domain 2"/>
    <property type="match status" value="1"/>
</dbReference>
<accession>A0A9J6PM76</accession>
<feature type="domain" description="Aldehyde dehydrogenase" evidence="3">
    <location>
        <begin position="19"/>
        <end position="474"/>
    </location>
</feature>
<sequence length="487" mass="51324">MQTFGVHIDGRTKAGRGQPAPIISPIDGNEWASVTSSLDDLAEAISSSASARNSGEWTGMDPSQRARILLRYADLIEEHGETFADLEVQASGKTRRVTRNEAKGAAGRYRFYAGAADKIYGAQAQLTKTAEAKVVHEPVGLVAAITPSNGPLSLGAWKMAPALAAGNVVLVKPPLEAPGSTLLLAELAAEAGMPAGVLNVVPGGADIGEALATSEEVDFLTFTGSTAVAKHLGAALLSRMRPIVCEAGGKSAQIIFEDADLDSALIQARQGVFSNAGQSCVAGSRLLVQRPVYETFVDRLTASAKKLRVGDPLDESTHIGPLSSARALERVQAMVDRAVAQGAELLTGGAPPQVPKPIAKGFYFAPTVITGVTPDFEIWQEEVFGPVTVVHPFDDEDEAIALANATDYGLAASVWTRDLGRIQRVSAALKTGTVWVNTYRIMHHRVPFGGYKDSGIGRENGLEALYEVLNVKTVVVESAPAVDAFAF</sequence>
<evidence type="ECO:0000313" key="5">
    <source>
        <dbReference type="Proteomes" id="UP001055804"/>
    </source>
</evidence>
<comment type="caution">
    <text evidence="4">The sequence shown here is derived from an EMBL/GenBank/DDBJ whole genome shotgun (WGS) entry which is preliminary data.</text>
</comment>
<dbReference type="EMBL" id="JAMZFT010000002">
    <property type="protein sequence ID" value="MCP1337146.1"/>
    <property type="molecule type" value="Genomic_DNA"/>
</dbReference>
<dbReference type="InterPro" id="IPR016162">
    <property type="entry name" value="Ald_DH_N"/>
</dbReference>
<proteinExistence type="inferred from homology"/>
<dbReference type="PANTHER" id="PTHR11699">
    <property type="entry name" value="ALDEHYDE DEHYDROGENASE-RELATED"/>
    <property type="match status" value="1"/>
</dbReference>
<dbReference type="AlphaFoldDB" id="A0A9J6PM76"/>
<comment type="similarity">
    <text evidence="1">Belongs to the aldehyde dehydrogenase family.</text>
</comment>
<dbReference type="InterPro" id="IPR016160">
    <property type="entry name" value="Ald_DH_CS_CYS"/>
</dbReference>
<keyword evidence="5" id="KW-1185">Reference proteome</keyword>
<gene>
    <name evidence="4" type="ORF">NJQ99_12040</name>
</gene>
<reference evidence="4" key="1">
    <citation type="submission" date="2022-06" db="EMBL/GenBank/DDBJ databases">
        <title>Isolation and Genomics of Futiania mangrovii gen. nov., sp. nov., a Rare and Metabolically-versatile member in the Class Alphaproteobacteria.</title>
        <authorList>
            <person name="Liu L."/>
            <person name="Huang W.-C."/>
            <person name="Pan J."/>
            <person name="Li J."/>
            <person name="Huang Y."/>
            <person name="Du H."/>
            <person name="Liu Y."/>
            <person name="Li M."/>
        </authorList>
    </citation>
    <scope>NUCLEOTIDE SEQUENCE</scope>
    <source>
        <strain evidence="4">FT118</strain>
    </source>
</reference>
<dbReference type="Proteomes" id="UP001055804">
    <property type="component" value="Unassembled WGS sequence"/>
</dbReference>
<keyword evidence="2" id="KW-0560">Oxidoreductase</keyword>
<dbReference type="InterPro" id="IPR015590">
    <property type="entry name" value="Aldehyde_DH_dom"/>
</dbReference>